<accession>A0A0H3A482</accession>
<gene>
    <name evidence="2" type="ordered locus">Dvul_0245</name>
</gene>
<dbReference type="RefSeq" id="WP_011791489.1">
    <property type="nucleotide sequence ID" value="NC_008751.1"/>
</dbReference>
<dbReference type="AlphaFoldDB" id="A0A0H3A482"/>
<dbReference type="InterPro" id="IPR032258">
    <property type="entry name" value="DUF5061"/>
</dbReference>
<organism evidence="2 3">
    <name type="scientific">Nitratidesulfovibrio vulgaris (strain DP4)</name>
    <name type="common">Desulfovibrio vulgaris</name>
    <dbReference type="NCBI Taxonomy" id="391774"/>
    <lineage>
        <taxon>Bacteria</taxon>
        <taxon>Pseudomonadati</taxon>
        <taxon>Thermodesulfobacteriota</taxon>
        <taxon>Desulfovibrionia</taxon>
        <taxon>Desulfovibrionales</taxon>
        <taxon>Desulfovibrionaceae</taxon>
        <taxon>Nitratidesulfovibrio</taxon>
    </lineage>
</organism>
<dbReference type="EMBL" id="CP000527">
    <property type="protein sequence ID" value="ABM27269.1"/>
    <property type="molecule type" value="Genomic_DNA"/>
</dbReference>
<dbReference type="Proteomes" id="UP000009173">
    <property type="component" value="Chromosome"/>
</dbReference>
<keyword evidence="1" id="KW-0732">Signal</keyword>
<dbReference type="KEGG" id="dvl:Dvul_0245"/>
<feature type="chain" id="PRO_5002604060" evidence="1">
    <location>
        <begin position="26"/>
        <end position="126"/>
    </location>
</feature>
<evidence type="ECO:0000313" key="3">
    <source>
        <dbReference type="Proteomes" id="UP000009173"/>
    </source>
</evidence>
<protein>
    <submittedName>
        <fullName evidence="2">Lipoprotein, putative</fullName>
    </submittedName>
</protein>
<feature type="signal peptide" evidence="1">
    <location>
        <begin position="1"/>
        <end position="25"/>
    </location>
</feature>
<keyword evidence="2" id="KW-0449">Lipoprotein</keyword>
<reference evidence="3" key="1">
    <citation type="journal article" date="2009" name="Environ. Microbiol.">
        <title>Contribution of mobile genetic elements to Desulfovibrio vulgaris genome plasticity.</title>
        <authorList>
            <person name="Walker C.B."/>
            <person name="Stolyar S."/>
            <person name="Chivian D."/>
            <person name="Pinel N."/>
            <person name="Gabster J.A."/>
            <person name="Dehal P.S."/>
            <person name="He Z."/>
            <person name="Yang Z.K."/>
            <person name="Yen H.C."/>
            <person name="Zhou J."/>
            <person name="Wall J.D."/>
            <person name="Hazen T.C."/>
            <person name="Arkin A.P."/>
            <person name="Stahl D.A."/>
        </authorList>
    </citation>
    <scope>NUCLEOTIDE SEQUENCE [LARGE SCALE GENOMIC DNA]</scope>
    <source>
        <strain evidence="3">DP4</strain>
    </source>
</reference>
<evidence type="ECO:0000313" key="2">
    <source>
        <dbReference type="EMBL" id="ABM27269.1"/>
    </source>
</evidence>
<dbReference type="HOGENOM" id="CLU_1977970_0_0_7"/>
<dbReference type="Pfam" id="PF16587">
    <property type="entry name" value="DUF5061"/>
    <property type="match status" value="1"/>
</dbReference>
<evidence type="ECO:0000256" key="1">
    <source>
        <dbReference type="SAM" id="SignalP"/>
    </source>
</evidence>
<proteinExistence type="predicted"/>
<sequence length="126" mass="13330" precursor="true">MPGHPNRFFTRPAALLALVACLLLAACGGKQPEMAASPIDDPVVEKPLLDYLSTHDGGSSATLDDPEFGKSIRVFVEGSFLSASGQECRRATLLTRDGQAEVVVACKGDDGTWTMAPRIWGQGIGQ</sequence>
<name>A0A0H3A482_NITV4</name>
<dbReference type="PROSITE" id="PS51257">
    <property type="entry name" value="PROKAR_LIPOPROTEIN"/>
    <property type="match status" value="1"/>
</dbReference>